<sequence>MVELGATEETGDVPSKESMLPKIMKLDAFYKTRDVPTGDDMVELGATDEAAQPIDEDTNIMVAGNETKSTVVRKVTKNKKGAKDRSAPKFAPRGRLIMDDSVMVNPSLATKFASGSILPIDAQAIEDLSNGVLKERLHMYNTLTAYRGMVERRAEVELLFAEQLQSVITMLAEADRLRTKAEEAKEARGEMVVALDRVEVLGTKATIQSREGGECKGRLDYRAYSHQDDNRNQVQTPSRGQEGASWCSAAFVAHGR</sequence>
<dbReference type="Proteomes" id="UP001141806">
    <property type="component" value="Unassembled WGS sequence"/>
</dbReference>
<accession>A0A9Q0QWC9</accession>
<protein>
    <submittedName>
        <fullName evidence="1">Uncharacterized protein</fullName>
    </submittedName>
</protein>
<proteinExistence type="predicted"/>
<keyword evidence="2" id="KW-1185">Reference proteome</keyword>
<gene>
    <name evidence="1" type="ORF">NE237_007406</name>
</gene>
<evidence type="ECO:0000313" key="1">
    <source>
        <dbReference type="EMBL" id="KAJ4974232.1"/>
    </source>
</evidence>
<reference evidence="1" key="1">
    <citation type="journal article" date="2023" name="Plant J.">
        <title>The genome of the king protea, Protea cynaroides.</title>
        <authorList>
            <person name="Chang J."/>
            <person name="Duong T.A."/>
            <person name="Schoeman C."/>
            <person name="Ma X."/>
            <person name="Roodt D."/>
            <person name="Barker N."/>
            <person name="Li Z."/>
            <person name="Van de Peer Y."/>
            <person name="Mizrachi E."/>
        </authorList>
    </citation>
    <scope>NUCLEOTIDE SEQUENCE</scope>
    <source>
        <tissue evidence="1">Young leaves</tissue>
    </source>
</reference>
<name>A0A9Q0QWC9_9MAGN</name>
<dbReference type="AlphaFoldDB" id="A0A9Q0QWC9"/>
<organism evidence="1 2">
    <name type="scientific">Protea cynaroides</name>
    <dbReference type="NCBI Taxonomy" id="273540"/>
    <lineage>
        <taxon>Eukaryota</taxon>
        <taxon>Viridiplantae</taxon>
        <taxon>Streptophyta</taxon>
        <taxon>Embryophyta</taxon>
        <taxon>Tracheophyta</taxon>
        <taxon>Spermatophyta</taxon>
        <taxon>Magnoliopsida</taxon>
        <taxon>Proteales</taxon>
        <taxon>Proteaceae</taxon>
        <taxon>Protea</taxon>
    </lineage>
</organism>
<dbReference type="EMBL" id="JAMYWD010000004">
    <property type="protein sequence ID" value="KAJ4974232.1"/>
    <property type="molecule type" value="Genomic_DNA"/>
</dbReference>
<evidence type="ECO:0000313" key="2">
    <source>
        <dbReference type="Proteomes" id="UP001141806"/>
    </source>
</evidence>
<comment type="caution">
    <text evidence="1">The sequence shown here is derived from an EMBL/GenBank/DDBJ whole genome shotgun (WGS) entry which is preliminary data.</text>
</comment>